<dbReference type="GO" id="GO:0051087">
    <property type="term" value="F:protein-folding chaperone binding"/>
    <property type="evidence" value="ECO:0007669"/>
    <property type="project" value="InterPro"/>
</dbReference>
<protein>
    <recommendedName>
        <fullName evidence="1">BAG domain-containing protein</fullName>
    </recommendedName>
</protein>
<feature type="domain" description="BAG" evidence="1">
    <location>
        <begin position="68"/>
        <end position="111"/>
    </location>
</feature>
<dbReference type="EMBL" id="LXWW01000080">
    <property type="protein sequence ID" value="OAO16430.1"/>
    <property type="molecule type" value="Genomic_DNA"/>
</dbReference>
<dbReference type="Gene3D" id="1.20.58.120">
    <property type="entry name" value="BAG domain"/>
    <property type="match status" value="1"/>
</dbReference>
<name>A0A196SHA7_BLAHN</name>
<accession>A0A196SHA7</accession>
<evidence type="ECO:0000259" key="1">
    <source>
        <dbReference type="Pfam" id="PF02179"/>
    </source>
</evidence>
<keyword evidence="3" id="KW-1185">Reference proteome</keyword>
<comment type="caution">
    <text evidence="2">The sequence shown here is derived from an EMBL/GenBank/DDBJ whole genome shotgun (WGS) entry which is preliminary data.</text>
</comment>
<dbReference type="Pfam" id="PF02179">
    <property type="entry name" value="BAG"/>
    <property type="match status" value="1"/>
</dbReference>
<organism evidence="2 3">
    <name type="scientific">Blastocystis sp. subtype 1 (strain ATCC 50177 / NandII)</name>
    <dbReference type="NCBI Taxonomy" id="478820"/>
    <lineage>
        <taxon>Eukaryota</taxon>
        <taxon>Sar</taxon>
        <taxon>Stramenopiles</taxon>
        <taxon>Bigyra</taxon>
        <taxon>Opalozoa</taxon>
        <taxon>Opalinata</taxon>
        <taxon>Blastocystidae</taxon>
        <taxon>Blastocystis</taxon>
    </lineage>
</organism>
<gene>
    <name evidence="2" type="ORF">AV274_1839</name>
</gene>
<dbReference type="Proteomes" id="UP000078348">
    <property type="component" value="Unassembled WGS sequence"/>
</dbReference>
<evidence type="ECO:0000313" key="2">
    <source>
        <dbReference type="EMBL" id="OAO16430.1"/>
    </source>
</evidence>
<dbReference type="OrthoDB" id="333905at2759"/>
<dbReference type="AlphaFoldDB" id="A0A196SHA7"/>
<sequence>MSQQEKGYSLKQLTECNKRFVALVEEYESLLETHDCLLQKAPFYKMLSLASKRDYLYPIRLHYSTFVYNCGMLEEKCMQLVLSLDGVESFGEEYIRRRRRQLVMQIENLSKYSSALTKKSKILHRWFKERHLHPLERLSYPPKETAASTQQKRNREEPKQGRWKRYCYYR</sequence>
<evidence type="ECO:0000313" key="3">
    <source>
        <dbReference type="Proteomes" id="UP000078348"/>
    </source>
</evidence>
<dbReference type="InterPro" id="IPR003103">
    <property type="entry name" value="BAG_domain"/>
</dbReference>
<proteinExistence type="predicted"/>
<dbReference type="InterPro" id="IPR036533">
    <property type="entry name" value="BAG_dom_sf"/>
</dbReference>
<dbReference type="SUPFAM" id="SSF63491">
    <property type="entry name" value="BAG domain"/>
    <property type="match status" value="1"/>
</dbReference>
<reference evidence="2 3" key="1">
    <citation type="submission" date="2016-05" db="EMBL/GenBank/DDBJ databases">
        <title>Nuclear genome of Blastocystis sp. subtype 1 NandII.</title>
        <authorList>
            <person name="Gentekaki E."/>
            <person name="Curtis B."/>
            <person name="Stairs C."/>
            <person name="Eme L."/>
            <person name="Herman E."/>
            <person name="Klimes V."/>
            <person name="Arias M.C."/>
            <person name="Elias M."/>
            <person name="Hilliou F."/>
            <person name="Klute M."/>
            <person name="Malik S.-B."/>
            <person name="Pightling A."/>
            <person name="Rachubinski R."/>
            <person name="Salas D."/>
            <person name="Schlacht A."/>
            <person name="Suga H."/>
            <person name="Archibald J."/>
            <person name="Ball S.G."/>
            <person name="Clark G."/>
            <person name="Dacks J."/>
            <person name="Van Der Giezen M."/>
            <person name="Tsaousis A."/>
            <person name="Roger A."/>
        </authorList>
    </citation>
    <scope>NUCLEOTIDE SEQUENCE [LARGE SCALE GENOMIC DNA]</scope>
    <source>
        <strain evidence="3">ATCC 50177 / NandII</strain>
    </source>
</reference>